<name>A0A1T5LP08_9BACT</name>
<dbReference type="EMBL" id="FUZU01000002">
    <property type="protein sequence ID" value="SKC77641.1"/>
    <property type="molecule type" value="Genomic_DNA"/>
</dbReference>
<evidence type="ECO:0000313" key="2">
    <source>
        <dbReference type="EMBL" id="SKC77641.1"/>
    </source>
</evidence>
<feature type="transmembrane region" description="Helical" evidence="1">
    <location>
        <begin position="44"/>
        <end position="63"/>
    </location>
</feature>
<evidence type="ECO:0000256" key="1">
    <source>
        <dbReference type="SAM" id="Phobius"/>
    </source>
</evidence>
<reference evidence="2 3" key="1">
    <citation type="submission" date="2017-02" db="EMBL/GenBank/DDBJ databases">
        <authorList>
            <person name="Peterson S.W."/>
        </authorList>
    </citation>
    <scope>NUCLEOTIDE SEQUENCE [LARGE SCALE GENOMIC DNA]</scope>
    <source>
        <strain evidence="2 3">DSM 25262</strain>
    </source>
</reference>
<keyword evidence="3" id="KW-1185">Reference proteome</keyword>
<dbReference type="STRING" id="688867.SAMN05660236_3617"/>
<dbReference type="AlphaFoldDB" id="A0A1T5LP08"/>
<dbReference type="Proteomes" id="UP000190961">
    <property type="component" value="Unassembled WGS sequence"/>
</dbReference>
<evidence type="ECO:0000313" key="3">
    <source>
        <dbReference type="Proteomes" id="UP000190961"/>
    </source>
</evidence>
<organism evidence="2 3">
    <name type="scientific">Ohtaekwangia koreensis</name>
    <dbReference type="NCBI Taxonomy" id="688867"/>
    <lineage>
        <taxon>Bacteria</taxon>
        <taxon>Pseudomonadati</taxon>
        <taxon>Bacteroidota</taxon>
        <taxon>Cytophagia</taxon>
        <taxon>Cytophagales</taxon>
        <taxon>Fulvivirgaceae</taxon>
        <taxon>Ohtaekwangia</taxon>
    </lineage>
</organism>
<accession>A0A1T5LP08</accession>
<keyword evidence="1" id="KW-1133">Transmembrane helix</keyword>
<protein>
    <submittedName>
        <fullName evidence="2">Uncharacterized protein</fullName>
    </submittedName>
</protein>
<sequence>MLNFLFRLFLAFNSTALIVVVYFIKSGIAINICSPFVICIPKGVSYLIYIISMLYLTYFSLLLSKSLSCDSIDDGIVSIEYANDSFLPSYLGYFFVALD</sequence>
<gene>
    <name evidence="2" type="ORF">SAMN05660236_3617</name>
</gene>
<proteinExistence type="predicted"/>
<keyword evidence="1" id="KW-0812">Transmembrane</keyword>
<keyword evidence="1" id="KW-0472">Membrane</keyword>